<dbReference type="RefSeq" id="WP_381611469.1">
    <property type="nucleotide sequence ID" value="NZ_JBHTEB010000001.1"/>
</dbReference>
<dbReference type="SUPFAM" id="SSF52833">
    <property type="entry name" value="Thioredoxin-like"/>
    <property type="match status" value="1"/>
</dbReference>
<keyword evidence="5" id="KW-0676">Redox-active center</keyword>
<evidence type="ECO:0000256" key="3">
    <source>
        <dbReference type="ARBA" id="ARBA00023002"/>
    </source>
</evidence>
<comment type="caution">
    <text evidence="7">The sequence shown here is derived from an EMBL/GenBank/DDBJ whole genome shotgun (WGS) entry which is preliminary data.</text>
</comment>
<keyword evidence="4" id="KW-1015">Disulfide bond</keyword>
<keyword evidence="8" id="KW-1185">Reference proteome</keyword>
<feature type="domain" description="Thioredoxin-like fold" evidence="6">
    <location>
        <begin position="46"/>
        <end position="206"/>
    </location>
</feature>
<gene>
    <name evidence="7" type="ORF">ACFQZ6_21270</name>
</gene>
<evidence type="ECO:0000259" key="6">
    <source>
        <dbReference type="Pfam" id="PF13462"/>
    </source>
</evidence>
<organism evidence="7 8">
    <name type="scientific">Streptomyces flavalbus</name>
    <dbReference type="NCBI Taxonomy" id="2665155"/>
    <lineage>
        <taxon>Bacteria</taxon>
        <taxon>Bacillati</taxon>
        <taxon>Actinomycetota</taxon>
        <taxon>Actinomycetes</taxon>
        <taxon>Kitasatosporales</taxon>
        <taxon>Streptomycetaceae</taxon>
        <taxon>Streptomyces</taxon>
    </lineage>
</organism>
<evidence type="ECO:0000256" key="1">
    <source>
        <dbReference type="ARBA" id="ARBA00005791"/>
    </source>
</evidence>
<dbReference type="PANTHER" id="PTHR13887">
    <property type="entry name" value="GLUTATHIONE S-TRANSFERASE KAPPA"/>
    <property type="match status" value="1"/>
</dbReference>
<dbReference type="Pfam" id="PF13462">
    <property type="entry name" value="Thioredoxin_4"/>
    <property type="match status" value="1"/>
</dbReference>
<comment type="similarity">
    <text evidence="1">Belongs to the thioredoxin family. DsbA subfamily.</text>
</comment>
<evidence type="ECO:0000313" key="8">
    <source>
        <dbReference type="Proteomes" id="UP001597023"/>
    </source>
</evidence>
<evidence type="ECO:0000256" key="4">
    <source>
        <dbReference type="ARBA" id="ARBA00023157"/>
    </source>
</evidence>
<evidence type="ECO:0000313" key="7">
    <source>
        <dbReference type="EMBL" id="MFD0316691.1"/>
    </source>
</evidence>
<dbReference type="Proteomes" id="UP001597023">
    <property type="component" value="Unassembled WGS sequence"/>
</dbReference>
<keyword evidence="2" id="KW-0732">Signal</keyword>
<dbReference type="Gene3D" id="3.40.30.10">
    <property type="entry name" value="Glutaredoxin"/>
    <property type="match status" value="1"/>
</dbReference>
<protein>
    <submittedName>
        <fullName evidence="7">DsbA family protein</fullName>
    </submittedName>
</protein>
<dbReference type="PANTHER" id="PTHR13887:SF14">
    <property type="entry name" value="DISULFIDE BOND FORMATION PROTEIN D"/>
    <property type="match status" value="1"/>
</dbReference>
<name>A0ABW2WBC0_9ACTN</name>
<dbReference type="InterPro" id="IPR036249">
    <property type="entry name" value="Thioredoxin-like_sf"/>
</dbReference>
<accession>A0ABW2WBC0</accession>
<sequence>MAALVAAGALATGCGQRANEDTGTDRHDAEMYESVEQITESIAPDGTTIRVGSTRAEITVHLYEDMRCPVCGEFETEGGADALREMVLSGDVRTEYTLASFLDDRLTGHGSRKAANALRAALEEGKFVEYHDVLFAHQPEELVDGYTDEFLLEMAAKVRGLRGPEFDAAVKGMKYRDFVTASQQAYDDSQADGTPAMEVNGTLVSEEYFGGIFDRDTLPLVIAFTGAHT</sequence>
<proteinExistence type="inferred from homology"/>
<evidence type="ECO:0000256" key="2">
    <source>
        <dbReference type="ARBA" id="ARBA00022729"/>
    </source>
</evidence>
<dbReference type="EMBL" id="JBHTEB010000001">
    <property type="protein sequence ID" value="MFD0316691.1"/>
    <property type="molecule type" value="Genomic_DNA"/>
</dbReference>
<reference evidence="8" key="1">
    <citation type="journal article" date="2019" name="Int. J. Syst. Evol. Microbiol.">
        <title>The Global Catalogue of Microorganisms (GCM) 10K type strain sequencing project: providing services to taxonomists for standard genome sequencing and annotation.</title>
        <authorList>
            <consortium name="The Broad Institute Genomics Platform"/>
            <consortium name="The Broad Institute Genome Sequencing Center for Infectious Disease"/>
            <person name="Wu L."/>
            <person name="Ma J."/>
        </authorList>
    </citation>
    <scope>NUCLEOTIDE SEQUENCE [LARGE SCALE GENOMIC DNA]</scope>
    <source>
        <strain evidence="8">CGMCC 4.7400</strain>
    </source>
</reference>
<evidence type="ECO:0000256" key="5">
    <source>
        <dbReference type="ARBA" id="ARBA00023284"/>
    </source>
</evidence>
<keyword evidence="3" id="KW-0560">Oxidoreductase</keyword>
<dbReference type="InterPro" id="IPR012336">
    <property type="entry name" value="Thioredoxin-like_fold"/>
</dbReference>